<evidence type="ECO:0000313" key="4">
    <source>
        <dbReference type="Proteomes" id="UP001140949"/>
    </source>
</evidence>
<reference evidence="2" key="2">
    <citation type="submission" date="2023-04" db="EMBL/GenBank/DDBJ databases">
        <authorList>
            <person name="Bruccoleri R.E."/>
            <person name="Oakeley E.J."/>
            <person name="Faust A.-M."/>
            <person name="Dessus-Babus S."/>
            <person name="Altorfer M."/>
            <person name="Burckhardt D."/>
            <person name="Oertli M."/>
            <person name="Naumann U."/>
            <person name="Petersen F."/>
            <person name="Wong J."/>
        </authorList>
    </citation>
    <scope>NUCLEOTIDE SEQUENCE</scope>
    <source>
        <strain evidence="2">GSM-AAB239-AS_SAM_17_03QT</strain>
        <tissue evidence="2">Leaf</tissue>
    </source>
</reference>
<comment type="caution">
    <text evidence="2">The sequence shown here is derived from an EMBL/GenBank/DDBJ whole genome shotgun (WGS) entry which is preliminary data.</text>
</comment>
<dbReference type="EMBL" id="JANAVB010024400">
    <property type="protein sequence ID" value="KAJ6822366.1"/>
    <property type="molecule type" value="Genomic_DNA"/>
</dbReference>
<proteinExistence type="predicted"/>
<organism evidence="2 4">
    <name type="scientific">Iris pallida</name>
    <name type="common">Sweet iris</name>
    <dbReference type="NCBI Taxonomy" id="29817"/>
    <lineage>
        <taxon>Eukaryota</taxon>
        <taxon>Viridiplantae</taxon>
        <taxon>Streptophyta</taxon>
        <taxon>Embryophyta</taxon>
        <taxon>Tracheophyta</taxon>
        <taxon>Spermatophyta</taxon>
        <taxon>Magnoliopsida</taxon>
        <taxon>Liliopsida</taxon>
        <taxon>Asparagales</taxon>
        <taxon>Iridaceae</taxon>
        <taxon>Iridoideae</taxon>
        <taxon>Irideae</taxon>
        <taxon>Iris</taxon>
    </lineage>
</organism>
<feature type="region of interest" description="Disordered" evidence="1">
    <location>
        <begin position="1"/>
        <end position="113"/>
    </location>
</feature>
<dbReference type="PANTHER" id="PTHR34539">
    <property type="entry name" value="T6J4.11 PROTEIN"/>
    <property type="match status" value="1"/>
</dbReference>
<dbReference type="AlphaFoldDB" id="A0AAX6FR67"/>
<feature type="compositionally biased region" description="Basic and acidic residues" evidence="1">
    <location>
        <begin position="10"/>
        <end position="30"/>
    </location>
</feature>
<accession>A0AAX6FR67</accession>
<name>A0AAX6FR67_IRIPA</name>
<sequence length="171" mass="18825">MENSSSKKRSRDEFVDSSKEEESKRFRPDLLIEILDDDEEQEVDSGVDSLGKVMKSLQEEISLPSSSSPSPFPPPSMPRNNDLGYLLEASDDELGLPPTVGSDTPTSGEDMEEREVTGFGRIWVFEDGYGGDFGFGEPLDIGFGCGVEGGDSADYSGYDEFLWRPDYQPTA</sequence>
<protein>
    <submittedName>
        <fullName evidence="2">Uncharacterized protein</fullName>
    </submittedName>
</protein>
<evidence type="ECO:0000313" key="2">
    <source>
        <dbReference type="EMBL" id="KAJ6818787.1"/>
    </source>
</evidence>
<feature type="compositionally biased region" description="Acidic residues" evidence="1">
    <location>
        <begin position="34"/>
        <end position="45"/>
    </location>
</feature>
<keyword evidence="4" id="KW-1185">Reference proteome</keyword>
<dbReference type="EMBL" id="JANAVB010026998">
    <property type="protein sequence ID" value="KAJ6818787.1"/>
    <property type="molecule type" value="Genomic_DNA"/>
</dbReference>
<dbReference type="Proteomes" id="UP001140949">
    <property type="component" value="Unassembled WGS sequence"/>
</dbReference>
<gene>
    <name evidence="2" type="ORF">M6B38_132300</name>
    <name evidence="3" type="ORF">M6B38_389025</name>
</gene>
<reference evidence="2" key="1">
    <citation type="journal article" date="2023" name="GigaByte">
        <title>Genome assembly of the bearded iris, Iris pallida Lam.</title>
        <authorList>
            <person name="Bruccoleri R.E."/>
            <person name="Oakeley E.J."/>
            <person name="Faust A.M.E."/>
            <person name="Altorfer M."/>
            <person name="Dessus-Babus S."/>
            <person name="Burckhardt D."/>
            <person name="Oertli M."/>
            <person name="Naumann U."/>
            <person name="Petersen F."/>
            <person name="Wong J."/>
        </authorList>
    </citation>
    <scope>NUCLEOTIDE SEQUENCE</scope>
    <source>
        <strain evidence="2">GSM-AAB239-AS_SAM_17_03QT</strain>
    </source>
</reference>
<evidence type="ECO:0000256" key="1">
    <source>
        <dbReference type="SAM" id="MobiDB-lite"/>
    </source>
</evidence>
<evidence type="ECO:0000313" key="3">
    <source>
        <dbReference type="EMBL" id="KAJ6822366.1"/>
    </source>
</evidence>
<dbReference type="PANTHER" id="PTHR34539:SF19">
    <property type="entry name" value="T6J4.11 PROTEIN"/>
    <property type="match status" value="1"/>
</dbReference>